<feature type="domain" description="DUF883" evidence="11">
    <location>
        <begin position="72"/>
        <end position="101"/>
    </location>
</feature>
<name>A0A4R5W030_9BURK</name>
<dbReference type="Pfam" id="PF19029">
    <property type="entry name" value="DUF883_C"/>
    <property type="match status" value="1"/>
</dbReference>
<keyword evidence="6 9" id="KW-1133">Transmembrane helix</keyword>
<dbReference type="RefSeq" id="WP_133329058.1">
    <property type="nucleotide sequence ID" value="NZ_SMYL01000006.1"/>
</dbReference>
<evidence type="ECO:0000256" key="8">
    <source>
        <dbReference type="SAM" id="Coils"/>
    </source>
</evidence>
<keyword evidence="13" id="KW-1185">Reference proteome</keyword>
<dbReference type="Proteomes" id="UP000294829">
    <property type="component" value="Unassembled WGS sequence"/>
</dbReference>
<dbReference type="GO" id="GO:0005886">
    <property type="term" value="C:plasma membrane"/>
    <property type="evidence" value="ECO:0007669"/>
    <property type="project" value="UniProtKB-SubCell"/>
</dbReference>
<dbReference type="GO" id="GO:0043022">
    <property type="term" value="F:ribosome binding"/>
    <property type="evidence" value="ECO:0007669"/>
    <property type="project" value="InterPro"/>
</dbReference>
<dbReference type="OrthoDB" id="9181874at2"/>
<evidence type="ECO:0000259" key="11">
    <source>
        <dbReference type="Pfam" id="PF19029"/>
    </source>
</evidence>
<dbReference type="Pfam" id="PF05957">
    <property type="entry name" value="DUF883"/>
    <property type="match status" value="1"/>
</dbReference>
<dbReference type="InterPro" id="IPR043604">
    <property type="entry name" value="DUF883_N"/>
</dbReference>
<keyword evidence="5 9" id="KW-0812">Transmembrane</keyword>
<dbReference type="InterPro" id="IPR043605">
    <property type="entry name" value="DUF883_C"/>
</dbReference>
<keyword evidence="3" id="KW-1003">Cell membrane</keyword>
<comment type="caution">
    <text evidence="12">The sequence shown here is derived from an EMBL/GenBank/DDBJ whole genome shotgun (WGS) entry which is preliminary data.</text>
</comment>
<evidence type="ECO:0000256" key="9">
    <source>
        <dbReference type="SAM" id="Phobius"/>
    </source>
</evidence>
<sequence length="101" mass="11040">MSSENHNDALMHDLQAVIHDAEVLLKNSALPSGDDFKNAKARFEATIKNAKDEIVRLERLVVNKTKEAAKSTDTYVKENPWQAVGLGAAVGLVIGLLISRK</sequence>
<keyword evidence="4" id="KW-0997">Cell inner membrane</keyword>
<evidence type="ECO:0000256" key="2">
    <source>
        <dbReference type="ARBA" id="ARBA00010423"/>
    </source>
</evidence>
<keyword evidence="8" id="KW-0175">Coiled coil</keyword>
<evidence type="ECO:0000256" key="3">
    <source>
        <dbReference type="ARBA" id="ARBA00022475"/>
    </source>
</evidence>
<proteinExistence type="inferred from homology"/>
<dbReference type="EMBL" id="SMYL01000006">
    <property type="protein sequence ID" value="TDK65266.1"/>
    <property type="molecule type" value="Genomic_DNA"/>
</dbReference>
<organism evidence="12 13">
    <name type="scientific">Sapientia aquatica</name>
    <dbReference type="NCBI Taxonomy" id="1549640"/>
    <lineage>
        <taxon>Bacteria</taxon>
        <taxon>Pseudomonadati</taxon>
        <taxon>Pseudomonadota</taxon>
        <taxon>Betaproteobacteria</taxon>
        <taxon>Burkholderiales</taxon>
        <taxon>Oxalobacteraceae</taxon>
        <taxon>Sapientia</taxon>
    </lineage>
</organism>
<protein>
    <submittedName>
        <fullName evidence="12">DUF883 family protein</fullName>
    </submittedName>
</protein>
<comment type="subcellular location">
    <subcellularLocation>
        <location evidence="1">Cell inner membrane</location>
        <topology evidence="1">Single-pass membrane protein</topology>
    </subcellularLocation>
</comment>
<evidence type="ECO:0000256" key="6">
    <source>
        <dbReference type="ARBA" id="ARBA00022989"/>
    </source>
</evidence>
<feature type="domain" description="DUF883" evidence="10">
    <location>
        <begin position="8"/>
        <end position="58"/>
    </location>
</feature>
<evidence type="ECO:0000256" key="5">
    <source>
        <dbReference type="ARBA" id="ARBA00022692"/>
    </source>
</evidence>
<dbReference type="PANTHER" id="PTHR35893:SF3">
    <property type="entry name" value="INNER MEMBRANE PROTEIN"/>
    <property type="match status" value="1"/>
</dbReference>
<evidence type="ECO:0000256" key="4">
    <source>
        <dbReference type="ARBA" id="ARBA00022519"/>
    </source>
</evidence>
<evidence type="ECO:0000313" key="12">
    <source>
        <dbReference type="EMBL" id="TDK65266.1"/>
    </source>
</evidence>
<accession>A0A4R5W030</accession>
<dbReference type="PANTHER" id="PTHR35893">
    <property type="entry name" value="INNER MEMBRANE PROTEIN-RELATED"/>
    <property type="match status" value="1"/>
</dbReference>
<evidence type="ECO:0000256" key="1">
    <source>
        <dbReference type="ARBA" id="ARBA00004377"/>
    </source>
</evidence>
<dbReference type="AlphaFoldDB" id="A0A4R5W030"/>
<feature type="coiled-coil region" evidence="8">
    <location>
        <begin position="40"/>
        <end position="67"/>
    </location>
</feature>
<dbReference type="InterPro" id="IPR010279">
    <property type="entry name" value="YqjD/ElaB"/>
</dbReference>
<evidence type="ECO:0000256" key="7">
    <source>
        <dbReference type="ARBA" id="ARBA00023136"/>
    </source>
</evidence>
<feature type="transmembrane region" description="Helical" evidence="9">
    <location>
        <begin position="80"/>
        <end position="98"/>
    </location>
</feature>
<reference evidence="12 13" key="1">
    <citation type="submission" date="2019-03" db="EMBL/GenBank/DDBJ databases">
        <title>Sapientia aquatica gen. nov., sp. nov., isolated from a crater lake.</title>
        <authorList>
            <person name="Felfoldi T."/>
            <person name="Szabo A."/>
            <person name="Toth E."/>
            <person name="Schumann P."/>
            <person name="Keki Z."/>
            <person name="Marialigeti K."/>
            <person name="Mathe I."/>
        </authorList>
    </citation>
    <scope>NUCLEOTIDE SEQUENCE [LARGE SCALE GENOMIC DNA]</scope>
    <source>
        <strain evidence="12 13">SA-152</strain>
    </source>
</reference>
<keyword evidence="7 9" id="KW-0472">Membrane</keyword>
<gene>
    <name evidence="12" type="ORF">E2I14_12640</name>
</gene>
<comment type="similarity">
    <text evidence="2">Belongs to the ElaB/YgaM/YqjD family.</text>
</comment>
<evidence type="ECO:0000313" key="13">
    <source>
        <dbReference type="Proteomes" id="UP000294829"/>
    </source>
</evidence>
<evidence type="ECO:0000259" key="10">
    <source>
        <dbReference type="Pfam" id="PF05957"/>
    </source>
</evidence>